<name>S5TL99_9CORY</name>
<proteinExistence type="predicted"/>
<keyword evidence="2" id="KW-0472">Membrane</keyword>
<sequence length="222" mass="22951">MAVIDRLTELTRPTGEEDLLDVSYPTPRLAVTPKQAVIAAAVVVVAVAVWAVWFLQRPDPVEPSLAALPEVGQEATPGEETDEIVVSVVGAVEKPGLITVPAGSRVADALLSALPLLDADVTALNQAQLLVDGQQIHVPARPEAPAHDGAPEAQPPAGSGLVSLNSADVTELTTLNGVGEATAQAIIDHRTSAGGFTAIEQLQEVKGIGPAKFEQLKDHVGL</sequence>
<dbReference type="PANTHER" id="PTHR21180:SF32">
    <property type="entry name" value="ENDONUCLEASE_EXONUCLEASE_PHOSPHATASE FAMILY DOMAIN-CONTAINING PROTEIN 1"/>
    <property type="match status" value="1"/>
</dbReference>
<feature type="domain" description="Helix-hairpin-helix DNA-binding motif class 1" evidence="3">
    <location>
        <begin position="170"/>
        <end position="189"/>
    </location>
</feature>
<keyword evidence="5" id="KW-1185">Reference proteome</keyword>
<dbReference type="eggNOG" id="COG1555">
    <property type="taxonomic scope" value="Bacteria"/>
</dbReference>
<dbReference type="InterPro" id="IPR019554">
    <property type="entry name" value="Soluble_ligand-bd"/>
</dbReference>
<dbReference type="AlphaFoldDB" id="S5TL99"/>
<dbReference type="InterPro" id="IPR003583">
    <property type="entry name" value="Hlx-hairpin-Hlx_DNA-bd_motif"/>
</dbReference>
<evidence type="ECO:0000259" key="3">
    <source>
        <dbReference type="SMART" id="SM00278"/>
    </source>
</evidence>
<evidence type="ECO:0000256" key="1">
    <source>
        <dbReference type="SAM" id="MobiDB-lite"/>
    </source>
</evidence>
<dbReference type="NCBIfam" id="TIGR00426">
    <property type="entry name" value="competence protein ComEA helix-hairpin-helix repeat region"/>
    <property type="match status" value="1"/>
</dbReference>
<dbReference type="STRING" id="1224163.B841_09980"/>
<feature type="domain" description="Helix-hairpin-helix DNA-binding motif class 1" evidence="3">
    <location>
        <begin position="200"/>
        <end position="219"/>
    </location>
</feature>
<feature type="transmembrane region" description="Helical" evidence="2">
    <location>
        <begin position="36"/>
        <end position="55"/>
    </location>
</feature>
<dbReference type="GO" id="GO:0003677">
    <property type="term" value="F:DNA binding"/>
    <property type="evidence" value="ECO:0007669"/>
    <property type="project" value="UniProtKB-KW"/>
</dbReference>
<dbReference type="InterPro" id="IPR051675">
    <property type="entry name" value="Endo/Exo/Phosphatase_dom_1"/>
</dbReference>
<evidence type="ECO:0000313" key="4">
    <source>
        <dbReference type="EMBL" id="AGS35468.1"/>
    </source>
</evidence>
<dbReference type="Pfam" id="PF10531">
    <property type="entry name" value="SLBB"/>
    <property type="match status" value="1"/>
</dbReference>
<gene>
    <name evidence="4" type="ORF">B841_09980</name>
</gene>
<dbReference type="Pfam" id="PF12836">
    <property type="entry name" value="HHH_3"/>
    <property type="match status" value="1"/>
</dbReference>
<keyword evidence="2" id="KW-0812">Transmembrane</keyword>
<dbReference type="Proteomes" id="UP000015388">
    <property type="component" value="Chromosome"/>
</dbReference>
<dbReference type="InterPro" id="IPR004509">
    <property type="entry name" value="Competence_ComEA_HhH"/>
</dbReference>
<feature type="region of interest" description="Disordered" evidence="1">
    <location>
        <begin position="141"/>
        <end position="161"/>
    </location>
</feature>
<dbReference type="Gene3D" id="1.10.150.320">
    <property type="entry name" value="Photosystem II 12 kDa extrinsic protein"/>
    <property type="match status" value="1"/>
</dbReference>
<keyword evidence="2" id="KW-1133">Transmembrane helix</keyword>
<protein>
    <submittedName>
        <fullName evidence="4">DNA uptake protein-related DNA-binding protein</fullName>
    </submittedName>
</protein>
<dbReference type="GO" id="GO:0006281">
    <property type="term" value="P:DNA repair"/>
    <property type="evidence" value="ECO:0007669"/>
    <property type="project" value="InterPro"/>
</dbReference>
<dbReference type="EMBL" id="CP003924">
    <property type="protein sequence ID" value="AGS35468.1"/>
    <property type="molecule type" value="Genomic_DNA"/>
</dbReference>
<accession>S5TL99</accession>
<dbReference type="HOGENOM" id="CLU_052011_1_1_11"/>
<dbReference type="PATRIC" id="fig|1224163.3.peg.2013"/>
<dbReference type="OrthoDB" id="9758724at2"/>
<dbReference type="InterPro" id="IPR010994">
    <property type="entry name" value="RuvA_2-like"/>
</dbReference>
<evidence type="ECO:0000256" key="2">
    <source>
        <dbReference type="SAM" id="Phobius"/>
    </source>
</evidence>
<dbReference type="GO" id="GO:0015628">
    <property type="term" value="P:protein secretion by the type II secretion system"/>
    <property type="evidence" value="ECO:0007669"/>
    <property type="project" value="TreeGrafter"/>
</dbReference>
<dbReference type="GO" id="GO:0015627">
    <property type="term" value="C:type II protein secretion system complex"/>
    <property type="evidence" value="ECO:0007669"/>
    <property type="project" value="TreeGrafter"/>
</dbReference>
<dbReference type="SMART" id="SM00278">
    <property type="entry name" value="HhH1"/>
    <property type="match status" value="2"/>
</dbReference>
<dbReference type="PANTHER" id="PTHR21180">
    <property type="entry name" value="ENDONUCLEASE/EXONUCLEASE/PHOSPHATASE FAMILY DOMAIN-CONTAINING PROTEIN 1"/>
    <property type="match status" value="1"/>
</dbReference>
<reference evidence="4 5" key="1">
    <citation type="submission" date="2012-11" db="EMBL/GenBank/DDBJ databases">
        <title>The complete genome sequence of Corynebacterium maris Coryn-1 (=DSM 45190).</title>
        <authorList>
            <person name="Schaffert L."/>
            <person name="Albersmeier A."/>
            <person name="Kalinowski J."/>
            <person name="Ruckert C."/>
        </authorList>
    </citation>
    <scope>NUCLEOTIDE SEQUENCE [LARGE SCALE GENOMIC DNA]</scope>
    <source>
        <strain evidence="5">Coryn-1</strain>
    </source>
</reference>
<evidence type="ECO:0000313" key="5">
    <source>
        <dbReference type="Proteomes" id="UP000015388"/>
    </source>
</evidence>
<organism evidence="4 5">
    <name type="scientific">Corynebacterium maris DSM 45190</name>
    <dbReference type="NCBI Taxonomy" id="1224163"/>
    <lineage>
        <taxon>Bacteria</taxon>
        <taxon>Bacillati</taxon>
        <taxon>Actinomycetota</taxon>
        <taxon>Actinomycetes</taxon>
        <taxon>Mycobacteriales</taxon>
        <taxon>Corynebacteriaceae</taxon>
        <taxon>Corynebacterium</taxon>
    </lineage>
</organism>
<dbReference type="SUPFAM" id="SSF47781">
    <property type="entry name" value="RuvA domain 2-like"/>
    <property type="match status" value="1"/>
</dbReference>
<dbReference type="RefSeq" id="WP_020935401.1">
    <property type="nucleotide sequence ID" value="NC_021915.1"/>
</dbReference>
<dbReference type="KEGG" id="cmd:B841_09980"/>
<keyword evidence="4" id="KW-0238">DNA-binding</keyword>